<dbReference type="KEGG" id="bpor:BPO_0409"/>
<evidence type="ECO:0008006" key="4">
    <source>
        <dbReference type="Google" id="ProtNLM"/>
    </source>
</evidence>
<evidence type="ECO:0000256" key="1">
    <source>
        <dbReference type="SAM" id="Phobius"/>
    </source>
</evidence>
<feature type="transmembrane region" description="Helical" evidence="1">
    <location>
        <begin position="92"/>
        <end position="119"/>
    </location>
</feature>
<feature type="transmembrane region" description="Helical" evidence="1">
    <location>
        <begin position="139"/>
        <end position="161"/>
    </location>
</feature>
<sequence>MKKNSVELKHLFNPFLKYSEQKLLVTSLLGWIMLNVSCVMFNHKMNGLLHFSTHNNSWLDSLKTTNIVLIINLLSFYILGKIINRKTRFIDIFNAILVGIIPLVLILGIGEIPIFANALEKVAHSAYQLENFSEMKWELMLVAISSLIILPLLVYAITLMFNGFRVATNSKNGLHIALFFIVLFILNSITQFYF</sequence>
<keyword evidence="1" id="KW-0812">Transmembrane</keyword>
<keyword evidence="1" id="KW-0472">Membrane</keyword>
<dbReference type="AlphaFoldDB" id="A0AAU0F0J2"/>
<gene>
    <name evidence="2" type="ORF">BPO_0409</name>
</gene>
<protein>
    <recommendedName>
        <fullName evidence="4">Yip1 domain-containing protein</fullName>
    </recommendedName>
</protein>
<evidence type="ECO:0000313" key="3">
    <source>
        <dbReference type="Proteomes" id="UP001432059"/>
    </source>
</evidence>
<organism evidence="2 3">
    <name type="scientific">Bergeyella porcorum</name>
    <dbReference type="NCBI Taxonomy" id="1735111"/>
    <lineage>
        <taxon>Bacteria</taxon>
        <taxon>Pseudomonadati</taxon>
        <taxon>Bacteroidota</taxon>
        <taxon>Flavobacteriia</taxon>
        <taxon>Flavobacteriales</taxon>
        <taxon>Weeksellaceae</taxon>
        <taxon>Bergeyella</taxon>
    </lineage>
</organism>
<dbReference type="RefSeq" id="WP_327984727.1">
    <property type="nucleotide sequence ID" value="NZ_CP136426.1"/>
</dbReference>
<feature type="transmembrane region" description="Helical" evidence="1">
    <location>
        <begin position="62"/>
        <end position="80"/>
    </location>
</feature>
<evidence type="ECO:0000313" key="2">
    <source>
        <dbReference type="EMBL" id="WOC51056.1"/>
    </source>
</evidence>
<dbReference type="EMBL" id="CP136426">
    <property type="protein sequence ID" value="WOC51056.1"/>
    <property type="molecule type" value="Genomic_DNA"/>
</dbReference>
<feature type="transmembrane region" description="Helical" evidence="1">
    <location>
        <begin position="173"/>
        <end position="193"/>
    </location>
</feature>
<name>A0AAU0F0J2_9FLAO</name>
<reference evidence="2" key="1">
    <citation type="submission" date="2023-10" db="EMBL/GenBank/DDBJ databases">
        <title>Characterization and whole genome sequencing of a novel strain of Bergeyella porcorum QD2021 isolated from pig.</title>
        <authorList>
            <person name="Liu G."/>
            <person name="Chen C."/>
            <person name="Han X."/>
        </authorList>
    </citation>
    <scope>NUCLEOTIDE SEQUENCE</scope>
    <source>
        <strain evidence="2">QD2021</strain>
    </source>
</reference>
<keyword evidence="3" id="KW-1185">Reference proteome</keyword>
<accession>A0AAU0F0J2</accession>
<proteinExistence type="predicted"/>
<dbReference type="Proteomes" id="UP001432059">
    <property type="component" value="Chromosome"/>
</dbReference>
<feature type="transmembrane region" description="Helical" evidence="1">
    <location>
        <begin position="23"/>
        <end position="42"/>
    </location>
</feature>
<keyword evidence="1" id="KW-1133">Transmembrane helix</keyword>